<protein>
    <submittedName>
        <fullName evidence="1">Uncharacterized protein</fullName>
    </submittedName>
</protein>
<dbReference type="EMBL" id="AEQO01000075">
    <property type="protein sequence ID" value="EFV05173.1"/>
    <property type="molecule type" value="Genomic_DNA"/>
</dbReference>
<dbReference type="HOGENOM" id="CLU_3010542_0_0_10"/>
<dbReference type="Proteomes" id="UP000003874">
    <property type="component" value="Unassembled WGS sequence"/>
</dbReference>
<keyword evidence="2" id="KW-1185">Reference proteome</keyword>
<comment type="caution">
    <text evidence="1">The sequence shown here is derived from an EMBL/GenBank/DDBJ whole genome shotgun (WGS) entry which is preliminary data.</text>
</comment>
<dbReference type="AlphaFoldDB" id="E6MMG9"/>
<name>E6MMG9_9BACT</name>
<evidence type="ECO:0000313" key="2">
    <source>
        <dbReference type="Proteomes" id="UP000003874"/>
    </source>
</evidence>
<reference evidence="1 2" key="1">
    <citation type="submission" date="2010-12" db="EMBL/GenBank/DDBJ databases">
        <authorList>
            <person name="Muzny D."/>
            <person name="Qin X."/>
            <person name="Deng J."/>
            <person name="Jiang H."/>
            <person name="Liu Y."/>
            <person name="Qu J."/>
            <person name="Song X.-Z."/>
            <person name="Zhang L."/>
            <person name="Thornton R."/>
            <person name="Coyle M."/>
            <person name="Francisco L."/>
            <person name="Jackson L."/>
            <person name="Javaid M."/>
            <person name="Korchina V."/>
            <person name="Kovar C."/>
            <person name="Mata R."/>
            <person name="Mathew T."/>
            <person name="Ngo R."/>
            <person name="Nguyen L."/>
            <person name="Nguyen N."/>
            <person name="Okwuonu G."/>
            <person name="Ongeri F."/>
            <person name="Pham C."/>
            <person name="Simmons D."/>
            <person name="Wilczek-Boney K."/>
            <person name="Hale W."/>
            <person name="Jakkamsetti A."/>
            <person name="Pham P."/>
            <person name="Ruth R."/>
            <person name="San Lucas F."/>
            <person name="Warren J."/>
            <person name="Zhang J."/>
            <person name="Zhao Z."/>
            <person name="Zhou C."/>
            <person name="Zhu D."/>
            <person name="Lee S."/>
            <person name="Bess C."/>
            <person name="Blankenburg K."/>
            <person name="Forbes L."/>
            <person name="Fu Q."/>
            <person name="Gubbala S."/>
            <person name="Hirani K."/>
            <person name="Jayaseelan J.C."/>
            <person name="Lara F."/>
            <person name="Munidasa M."/>
            <person name="Palculict T."/>
            <person name="Patil S."/>
            <person name="Pu L.-L."/>
            <person name="Saada N."/>
            <person name="Tang L."/>
            <person name="Weissenberger G."/>
            <person name="Zhu Y."/>
            <person name="Hemphill L."/>
            <person name="Shang Y."/>
            <person name="Youmans B."/>
            <person name="Ayvaz T."/>
            <person name="Ross M."/>
            <person name="Santibanez J."/>
            <person name="Aqrawi P."/>
            <person name="Gross S."/>
            <person name="Joshi V."/>
            <person name="Fowler G."/>
            <person name="Nazareth L."/>
            <person name="Reid J."/>
            <person name="Worley K."/>
            <person name="Petrosino J."/>
            <person name="Highlander S."/>
            <person name="Gibbs R."/>
        </authorList>
    </citation>
    <scope>NUCLEOTIDE SEQUENCE [LARGE SCALE GENOMIC DNA]</scope>
    <source>
        <strain evidence="1 2">DSM 15606</strain>
    </source>
</reference>
<sequence>MENKASTNLHGYVSVSWQTNDNHVSLFIHSIHKETSLKVHHALIRILFMLLSGSKI</sequence>
<evidence type="ECO:0000313" key="1">
    <source>
        <dbReference type="EMBL" id="EFV05173.1"/>
    </source>
</evidence>
<proteinExistence type="predicted"/>
<accession>E6MMG9</accession>
<gene>
    <name evidence="1" type="ORF">HMPREF9420_0687</name>
</gene>
<organism evidence="1 2">
    <name type="scientific">Segatella salivae DSM 15606</name>
    <dbReference type="NCBI Taxonomy" id="888832"/>
    <lineage>
        <taxon>Bacteria</taxon>
        <taxon>Pseudomonadati</taxon>
        <taxon>Bacteroidota</taxon>
        <taxon>Bacteroidia</taxon>
        <taxon>Bacteroidales</taxon>
        <taxon>Prevotellaceae</taxon>
        <taxon>Segatella</taxon>
    </lineage>
</organism>
<dbReference type="STRING" id="888832.HMPREF9420_0687"/>